<dbReference type="PANTHER" id="PTHR30290">
    <property type="entry name" value="PERIPLASMIC BINDING COMPONENT OF ABC TRANSPORTER"/>
    <property type="match status" value="1"/>
</dbReference>
<dbReference type="RefSeq" id="WP_315571060.1">
    <property type="nucleotide sequence ID" value="NZ_CP118868.1"/>
</dbReference>
<dbReference type="InterPro" id="IPR000914">
    <property type="entry name" value="SBP_5_dom"/>
</dbReference>
<keyword evidence="4" id="KW-1185">Reference proteome</keyword>
<accession>A0ABY8C2Y2</accession>
<organism evidence="3 4">
    <name type="scientific">Amygdalobacter indicium</name>
    <dbReference type="NCBI Taxonomy" id="3029272"/>
    <lineage>
        <taxon>Bacteria</taxon>
        <taxon>Bacillati</taxon>
        <taxon>Bacillota</taxon>
        <taxon>Clostridia</taxon>
        <taxon>Eubacteriales</taxon>
        <taxon>Oscillospiraceae</taxon>
        <taxon>Amygdalobacter</taxon>
    </lineage>
</organism>
<reference evidence="3 4" key="1">
    <citation type="submission" date="2023-02" db="EMBL/GenBank/DDBJ databases">
        <title>Novel Oscillospiraceae bacterial genomes.</title>
        <authorList>
            <person name="Srinivasan S."/>
            <person name="Austin M.N."/>
            <person name="Fiedler T.L."/>
            <person name="Strenk S.M."/>
            <person name="Agnew K.J."/>
            <person name="Nagana Gowda G.A."/>
            <person name="Raftery D."/>
            <person name="Beamer M.A."/>
            <person name="Achilles S.L."/>
            <person name="Wiesenfeld H.C."/>
            <person name="Fredricks D.N."/>
            <person name="Hillier S.L."/>
        </authorList>
    </citation>
    <scope>NUCLEOTIDE SEQUENCE [LARGE SCALE GENOMIC DNA]</scope>
    <source>
        <strain evidence="3 4">CHIC02 1186E3-8</strain>
    </source>
</reference>
<name>A0ABY8C2Y2_9FIRM</name>
<dbReference type="EMBL" id="CP118868">
    <property type="protein sequence ID" value="WEG35033.1"/>
    <property type="molecule type" value="Genomic_DNA"/>
</dbReference>
<dbReference type="Proteomes" id="UP001220478">
    <property type="component" value="Chromosome"/>
</dbReference>
<evidence type="ECO:0000256" key="1">
    <source>
        <dbReference type="SAM" id="MobiDB-lite"/>
    </source>
</evidence>
<sequence length="661" mass="75503">MGKLGAIGKNKKSLSLILGLTLLLTSCHAKIAERPLYKRDLGVKSGESDSKMLPLNGLPGNQTDRPKTTVTAPKPSTADDKGTEKETAPLKQAGSPSATLTPQGKIRQALGREAENKFDRDAALKNISSLQNVPVFKQKVLRLALVDAADYHPFVERDEYDQVITRLLFRSLFRIDKYKRLTKDLVKSYRYSNDMKVLEITLDEQAMYADKTPIDAYDVIKAFNLLAIPKNDNFESKLAQVSPYYQTLQSVDKVEQIGAYGLRFYLKKPDLFLAYALTFPIVKSNELYNKGLNNFTASGAYSLSHYSRTESETAAEIKQLKEAYAFAKQRPLGERPKYFNSLIQRFAVFDYPSEDAAVSAFLAKNIDLCYTWPAYTDELKAREHYVFHSEAAVNLTFNRPQIADAAGSQEQQEKLADYYADVQLLKSKLSSFYNDKFLFREVDPALSPAAYNFTDELFRPYKLIPAYPLNRLIRERKNLAGDFKQKKWQIIIPENLSFGADIISRLQQKFTEIGLKAEFTSVALSNFQTAVKQKPWDIAVYPLLTHRIPDIGYELKELSNGRFWRRNYTQAFLPEFYLYPKQAQSIIDDLEEIKLTDSMLSPLENVTYQQKFSELYQYTNNMPLLKYNRALYLQDSLRGELAPFALNPLAGVEDLWIWSTP</sequence>
<dbReference type="InterPro" id="IPR039424">
    <property type="entry name" value="SBP_5"/>
</dbReference>
<evidence type="ECO:0000313" key="4">
    <source>
        <dbReference type="Proteomes" id="UP001220478"/>
    </source>
</evidence>
<gene>
    <name evidence="3" type="ORF">PYS61_03555</name>
</gene>
<proteinExistence type="predicted"/>
<feature type="compositionally biased region" description="Basic and acidic residues" evidence="1">
    <location>
        <begin position="77"/>
        <end position="88"/>
    </location>
</feature>
<dbReference type="Pfam" id="PF00496">
    <property type="entry name" value="SBP_bac_5"/>
    <property type="match status" value="1"/>
</dbReference>
<evidence type="ECO:0000259" key="2">
    <source>
        <dbReference type="Pfam" id="PF00496"/>
    </source>
</evidence>
<dbReference type="SUPFAM" id="SSF53850">
    <property type="entry name" value="Periplasmic binding protein-like II"/>
    <property type="match status" value="1"/>
</dbReference>
<dbReference type="PROSITE" id="PS51257">
    <property type="entry name" value="PROKAR_LIPOPROTEIN"/>
    <property type="match status" value="1"/>
</dbReference>
<protein>
    <submittedName>
        <fullName evidence="3">ABC transporter substrate-binding protein</fullName>
    </submittedName>
</protein>
<feature type="compositionally biased region" description="Polar residues" evidence="1">
    <location>
        <begin position="59"/>
        <end position="71"/>
    </location>
</feature>
<feature type="domain" description="Solute-binding protein family 5" evidence="2">
    <location>
        <begin position="182"/>
        <end position="396"/>
    </location>
</feature>
<dbReference type="Gene3D" id="3.40.190.10">
    <property type="entry name" value="Periplasmic binding protein-like II"/>
    <property type="match status" value="1"/>
</dbReference>
<feature type="region of interest" description="Disordered" evidence="1">
    <location>
        <begin position="45"/>
        <end position="102"/>
    </location>
</feature>
<evidence type="ECO:0000313" key="3">
    <source>
        <dbReference type="EMBL" id="WEG35033.1"/>
    </source>
</evidence>